<dbReference type="AlphaFoldDB" id="A0A137PFF1"/>
<dbReference type="Proteomes" id="UP000070444">
    <property type="component" value="Unassembled WGS sequence"/>
</dbReference>
<organism evidence="2 3">
    <name type="scientific">Conidiobolus coronatus (strain ATCC 28846 / CBS 209.66 / NRRL 28638)</name>
    <name type="common">Delacroixia coronata</name>
    <dbReference type="NCBI Taxonomy" id="796925"/>
    <lineage>
        <taxon>Eukaryota</taxon>
        <taxon>Fungi</taxon>
        <taxon>Fungi incertae sedis</taxon>
        <taxon>Zoopagomycota</taxon>
        <taxon>Entomophthoromycotina</taxon>
        <taxon>Entomophthoromycetes</taxon>
        <taxon>Entomophthorales</taxon>
        <taxon>Ancylistaceae</taxon>
        <taxon>Conidiobolus</taxon>
    </lineage>
</organism>
<gene>
    <name evidence="2" type="ORF">CONCODRAFT_3289</name>
</gene>
<keyword evidence="1" id="KW-1133">Transmembrane helix</keyword>
<dbReference type="EMBL" id="KQ964432">
    <property type="protein sequence ID" value="KXN73729.1"/>
    <property type="molecule type" value="Genomic_DNA"/>
</dbReference>
<feature type="transmembrane region" description="Helical" evidence="1">
    <location>
        <begin position="12"/>
        <end position="32"/>
    </location>
</feature>
<dbReference type="OrthoDB" id="2282627at2759"/>
<reference evidence="2 3" key="1">
    <citation type="journal article" date="2015" name="Genome Biol. Evol.">
        <title>Phylogenomic analyses indicate that early fungi evolved digesting cell walls of algal ancestors of land plants.</title>
        <authorList>
            <person name="Chang Y."/>
            <person name="Wang S."/>
            <person name="Sekimoto S."/>
            <person name="Aerts A.L."/>
            <person name="Choi C."/>
            <person name="Clum A."/>
            <person name="LaButti K.M."/>
            <person name="Lindquist E.A."/>
            <person name="Yee Ngan C."/>
            <person name="Ohm R.A."/>
            <person name="Salamov A.A."/>
            <person name="Grigoriev I.V."/>
            <person name="Spatafora J.W."/>
            <person name="Berbee M.L."/>
        </authorList>
    </citation>
    <scope>NUCLEOTIDE SEQUENCE [LARGE SCALE GENOMIC DNA]</scope>
    <source>
        <strain evidence="2 3">NRRL 28638</strain>
    </source>
</reference>
<feature type="transmembrane region" description="Helical" evidence="1">
    <location>
        <begin position="44"/>
        <end position="63"/>
    </location>
</feature>
<evidence type="ECO:0008006" key="4">
    <source>
        <dbReference type="Google" id="ProtNLM"/>
    </source>
</evidence>
<keyword evidence="1" id="KW-0812">Transmembrane</keyword>
<evidence type="ECO:0000313" key="2">
    <source>
        <dbReference type="EMBL" id="KXN73729.1"/>
    </source>
</evidence>
<feature type="transmembrane region" description="Helical" evidence="1">
    <location>
        <begin position="114"/>
        <end position="134"/>
    </location>
</feature>
<keyword evidence="1" id="KW-0472">Membrane</keyword>
<name>A0A137PFF1_CONC2</name>
<feature type="transmembrane region" description="Helical" evidence="1">
    <location>
        <begin position="193"/>
        <end position="216"/>
    </location>
</feature>
<sequence length="250" mass="28517">MDPPNRIYLTLHPIGMAIAILVLLSITGLFFINRQLTNRMTVRLVAVIAITDLLPHVGEFYAVENYNLTTGTPLCTSVNGFRLFTRSFYWWVNIAISFYIYRSLVLLEKPTRKFEIFIWTATAVLVIAETLIYYELDAFTGLVARKRCTPGVEDNSKNIAFLMFQSLTNLLSIATGIFVTVRGHSCHSNFPLFFISMYKLPLEALFLFCTAAAFFIDPFTHKASKVAYYQIISKDSDKKDFGNQYGMNNF</sequence>
<evidence type="ECO:0000256" key="1">
    <source>
        <dbReference type="SAM" id="Phobius"/>
    </source>
</evidence>
<evidence type="ECO:0000313" key="3">
    <source>
        <dbReference type="Proteomes" id="UP000070444"/>
    </source>
</evidence>
<keyword evidence="3" id="KW-1185">Reference proteome</keyword>
<accession>A0A137PFF1</accession>
<protein>
    <recommendedName>
        <fullName evidence="4">G-protein coupled receptors family 1 profile domain-containing protein</fullName>
    </recommendedName>
</protein>
<feature type="transmembrane region" description="Helical" evidence="1">
    <location>
        <begin position="88"/>
        <end position="107"/>
    </location>
</feature>
<feature type="transmembrane region" description="Helical" evidence="1">
    <location>
        <begin position="159"/>
        <end position="181"/>
    </location>
</feature>
<proteinExistence type="predicted"/>